<dbReference type="Proteomes" id="UP000609651">
    <property type="component" value="Unassembled WGS sequence"/>
</dbReference>
<feature type="compositionally biased region" description="Acidic residues" evidence="1">
    <location>
        <begin position="80"/>
        <end position="90"/>
    </location>
</feature>
<evidence type="ECO:0000313" key="3">
    <source>
        <dbReference type="Proteomes" id="UP000609651"/>
    </source>
</evidence>
<reference evidence="2 3" key="1">
    <citation type="journal article" date="2020" name="Syst. Appl. Microbiol.">
        <title>Alienimonas chondri sp. nov., a novel planctomycete isolated from the biofilm of the red alga Chondrus crispus.</title>
        <authorList>
            <person name="Vitorino I."/>
            <person name="Albuquerque L."/>
            <person name="Wiegand S."/>
            <person name="Kallscheuer N."/>
            <person name="da Costa M.S."/>
            <person name="Lobo-da-Cunha A."/>
            <person name="Jogler C."/>
            <person name="Lage O.M."/>
        </authorList>
    </citation>
    <scope>NUCLEOTIDE SEQUENCE [LARGE SCALE GENOMIC DNA]</scope>
    <source>
        <strain evidence="2 3">LzC2</strain>
    </source>
</reference>
<gene>
    <name evidence="2" type="ORF">LzC2_35570</name>
</gene>
<accession>A0ABX1VJR9</accession>
<name>A0ABX1VJR9_9PLAN</name>
<dbReference type="EMBL" id="WTPX01000155">
    <property type="protein sequence ID" value="NNJ27452.1"/>
    <property type="molecule type" value="Genomic_DNA"/>
</dbReference>
<feature type="compositionally biased region" description="Gly residues" evidence="1">
    <location>
        <begin position="94"/>
        <end position="104"/>
    </location>
</feature>
<keyword evidence="3" id="KW-1185">Reference proteome</keyword>
<evidence type="ECO:0000256" key="1">
    <source>
        <dbReference type="SAM" id="MobiDB-lite"/>
    </source>
</evidence>
<feature type="region of interest" description="Disordered" evidence="1">
    <location>
        <begin position="67"/>
        <end position="104"/>
    </location>
</feature>
<protein>
    <submittedName>
        <fullName evidence="2">Uncharacterized protein</fullName>
    </submittedName>
</protein>
<comment type="caution">
    <text evidence="2">The sequence shown here is derived from an EMBL/GenBank/DDBJ whole genome shotgun (WGS) entry which is preliminary data.</text>
</comment>
<sequence>MNLAATDAVLQRPNRLGDRLRVDGVVIRGEAVEGVVVVANRLAPLAGPFQVATVRDRVGQRRRILKLPRPGDGDVRGAGGEEEAATEGDEYGERAGGFGHGTWL</sequence>
<organism evidence="2 3">
    <name type="scientific">Alienimonas chondri</name>
    <dbReference type="NCBI Taxonomy" id="2681879"/>
    <lineage>
        <taxon>Bacteria</taxon>
        <taxon>Pseudomonadati</taxon>
        <taxon>Planctomycetota</taxon>
        <taxon>Planctomycetia</taxon>
        <taxon>Planctomycetales</taxon>
        <taxon>Planctomycetaceae</taxon>
        <taxon>Alienimonas</taxon>
    </lineage>
</organism>
<proteinExistence type="predicted"/>
<evidence type="ECO:0000313" key="2">
    <source>
        <dbReference type="EMBL" id="NNJ27452.1"/>
    </source>
</evidence>